<dbReference type="InterPro" id="IPR020557">
    <property type="entry name" value="Fumarate_lyase_CS"/>
</dbReference>
<organism evidence="8 9">
    <name type="scientific">Cladorrhinum samala</name>
    <dbReference type="NCBI Taxonomy" id="585594"/>
    <lineage>
        <taxon>Eukaryota</taxon>
        <taxon>Fungi</taxon>
        <taxon>Dikarya</taxon>
        <taxon>Ascomycota</taxon>
        <taxon>Pezizomycotina</taxon>
        <taxon>Sordariomycetes</taxon>
        <taxon>Sordariomycetidae</taxon>
        <taxon>Sordariales</taxon>
        <taxon>Podosporaceae</taxon>
        <taxon>Cladorrhinum</taxon>
    </lineage>
</organism>
<dbReference type="FunFam" id="1.10.275.10:FF:000002">
    <property type="entry name" value="Argininosuccinate lyase"/>
    <property type="match status" value="1"/>
</dbReference>
<dbReference type="InterPro" id="IPR009049">
    <property type="entry name" value="Argininosuccinate_lyase"/>
</dbReference>
<dbReference type="GO" id="GO:0004056">
    <property type="term" value="F:argininosuccinate lyase activity"/>
    <property type="evidence" value="ECO:0007669"/>
    <property type="project" value="UniProtKB-EC"/>
</dbReference>
<evidence type="ECO:0000256" key="5">
    <source>
        <dbReference type="ARBA" id="ARBA00032749"/>
    </source>
</evidence>
<evidence type="ECO:0000313" key="9">
    <source>
        <dbReference type="Proteomes" id="UP001321749"/>
    </source>
</evidence>
<evidence type="ECO:0000313" key="8">
    <source>
        <dbReference type="EMBL" id="KAK4458557.1"/>
    </source>
</evidence>
<name>A0AAV9HGG3_9PEZI</name>
<dbReference type="InterPro" id="IPR000362">
    <property type="entry name" value="Fumarate_lyase_fam"/>
</dbReference>
<dbReference type="SUPFAM" id="SSF48557">
    <property type="entry name" value="L-aspartase-like"/>
    <property type="match status" value="1"/>
</dbReference>
<dbReference type="GO" id="GO:0042450">
    <property type="term" value="P:L-arginine biosynthetic process via ornithine"/>
    <property type="evidence" value="ECO:0007669"/>
    <property type="project" value="InterPro"/>
</dbReference>
<dbReference type="EC" id="4.3.2.1" evidence="4"/>
<keyword evidence="9" id="KW-1185">Reference proteome</keyword>
<dbReference type="Pfam" id="PF14698">
    <property type="entry name" value="ASL_C2"/>
    <property type="match status" value="1"/>
</dbReference>
<dbReference type="Proteomes" id="UP001321749">
    <property type="component" value="Unassembled WGS sequence"/>
</dbReference>
<dbReference type="PANTHER" id="PTHR43814">
    <property type="entry name" value="ARGININOSUCCINATE LYASE"/>
    <property type="match status" value="1"/>
</dbReference>
<dbReference type="InterPro" id="IPR008948">
    <property type="entry name" value="L-Aspartase-like"/>
</dbReference>
<dbReference type="PANTHER" id="PTHR43814:SF1">
    <property type="entry name" value="ARGININOSUCCINATE LYASE"/>
    <property type="match status" value="1"/>
</dbReference>
<feature type="domain" description="Fumarate lyase N-terminal" evidence="6">
    <location>
        <begin position="13"/>
        <end position="308"/>
    </location>
</feature>
<dbReference type="Gene3D" id="1.10.275.10">
    <property type="entry name" value="Fumarase/aspartase (N-terminal domain)"/>
    <property type="match status" value="1"/>
</dbReference>
<dbReference type="EMBL" id="MU865064">
    <property type="protein sequence ID" value="KAK4458557.1"/>
    <property type="molecule type" value="Genomic_DNA"/>
</dbReference>
<gene>
    <name evidence="8" type="ORF">QBC42DRAFT_300160</name>
</gene>
<evidence type="ECO:0000256" key="4">
    <source>
        <dbReference type="ARBA" id="ARBA00012338"/>
    </source>
</evidence>
<dbReference type="PRINTS" id="PR00145">
    <property type="entry name" value="ARGSUCLYASE"/>
</dbReference>
<dbReference type="AlphaFoldDB" id="A0AAV9HGG3"/>
<evidence type="ECO:0000256" key="3">
    <source>
        <dbReference type="ARBA" id="ARBA00010755"/>
    </source>
</evidence>
<accession>A0AAV9HGG3</accession>
<dbReference type="InterPro" id="IPR029419">
    <property type="entry name" value="Arg_succ_lyase_C"/>
</dbReference>
<evidence type="ECO:0000256" key="2">
    <source>
        <dbReference type="ARBA" id="ARBA00004941"/>
    </source>
</evidence>
<dbReference type="NCBIfam" id="TIGR00838">
    <property type="entry name" value="argH"/>
    <property type="match status" value="1"/>
</dbReference>
<dbReference type="FunFam" id="1.20.200.10:FF:000015">
    <property type="entry name" value="argininosuccinate lyase isoform X2"/>
    <property type="match status" value="1"/>
</dbReference>
<dbReference type="Gene3D" id="1.20.200.10">
    <property type="entry name" value="Fumarase/aspartase (Central domain)"/>
    <property type="match status" value="1"/>
</dbReference>
<dbReference type="PRINTS" id="PR00149">
    <property type="entry name" value="FUMRATELYASE"/>
</dbReference>
<protein>
    <recommendedName>
        <fullName evidence="4">argininosuccinate lyase</fullName>
        <ecNumber evidence="4">4.3.2.1</ecNumber>
    </recommendedName>
    <alternativeName>
        <fullName evidence="5">Arginosuccinase</fullName>
    </alternativeName>
</protein>
<reference evidence="8" key="2">
    <citation type="submission" date="2023-06" db="EMBL/GenBank/DDBJ databases">
        <authorList>
            <consortium name="Lawrence Berkeley National Laboratory"/>
            <person name="Mondo S.J."/>
            <person name="Hensen N."/>
            <person name="Bonometti L."/>
            <person name="Westerberg I."/>
            <person name="Brannstrom I.O."/>
            <person name="Guillou S."/>
            <person name="Cros-Aarteil S."/>
            <person name="Calhoun S."/>
            <person name="Haridas S."/>
            <person name="Kuo A."/>
            <person name="Pangilinan J."/>
            <person name="Riley R."/>
            <person name="Labutti K."/>
            <person name="Andreopoulos B."/>
            <person name="Lipzen A."/>
            <person name="Chen C."/>
            <person name="Yanf M."/>
            <person name="Daum C."/>
            <person name="Ng V."/>
            <person name="Clum A."/>
            <person name="Steindorff A."/>
            <person name="Ohm R."/>
            <person name="Martin F."/>
            <person name="Silar P."/>
            <person name="Natvig D."/>
            <person name="Lalanne C."/>
            <person name="Gautier V."/>
            <person name="Ament-Velasquez S.L."/>
            <person name="Kruys A."/>
            <person name="Hutchinson M.I."/>
            <person name="Powell A.J."/>
            <person name="Barry K."/>
            <person name="Miller A.N."/>
            <person name="Grigoriev I.V."/>
            <person name="Debuchy R."/>
            <person name="Gladieux P."/>
            <person name="Thoren M.H."/>
            <person name="Johannesson H."/>
        </authorList>
    </citation>
    <scope>NUCLEOTIDE SEQUENCE</scope>
    <source>
        <strain evidence="8">PSN324</strain>
    </source>
</reference>
<dbReference type="PROSITE" id="PS00163">
    <property type="entry name" value="FUMARATE_LYASES"/>
    <property type="match status" value="1"/>
</dbReference>
<dbReference type="HAMAP" id="MF_00006">
    <property type="entry name" value="Arg_succ_lyase"/>
    <property type="match status" value="1"/>
</dbReference>
<reference evidence="8" key="1">
    <citation type="journal article" date="2023" name="Mol. Phylogenet. Evol.">
        <title>Genome-scale phylogeny and comparative genomics of the fungal order Sordariales.</title>
        <authorList>
            <person name="Hensen N."/>
            <person name="Bonometti L."/>
            <person name="Westerberg I."/>
            <person name="Brannstrom I.O."/>
            <person name="Guillou S."/>
            <person name="Cros-Aarteil S."/>
            <person name="Calhoun S."/>
            <person name="Haridas S."/>
            <person name="Kuo A."/>
            <person name="Mondo S."/>
            <person name="Pangilinan J."/>
            <person name="Riley R."/>
            <person name="LaButti K."/>
            <person name="Andreopoulos B."/>
            <person name="Lipzen A."/>
            <person name="Chen C."/>
            <person name="Yan M."/>
            <person name="Daum C."/>
            <person name="Ng V."/>
            <person name="Clum A."/>
            <person name="Steindorff A."/>
            <person name="Ohm R.A."/>
            <person name="Martin F."/>
            <person name="Silar P."/>
            <person name="Natvig D.O."/>
            <person name="Lalanne C."/>
            <person name="Gautier V."/>
            <person name="Ament-Velasquez S.L."/>
            <person name="Kruys A."/>
            <person name="Hutchinson M.I."/>
            <person name="Powell A.J."/>
            <person name="Barry K."/>
            <person name="Miller A.N."/>
            <person name="Grigoriev I.V."/>
            <person name="Debuchy R."/>
            <person name="Gladieux P."/>
            <person name="Hiltunen Thoren M."/>
            <person name="Johannesson H."/>
        </authorList>
    </citation>
    <scope>NUCLEOTIDE SEQUENCE</scope>
    <source>
        <strain evidence="8">PSN324</strain>
    </source>
</reference>
<dbReference type="FunFam" id="1.10.40.30:FF:000001">
    <property type="entry name" value="Argininosuccinate lyase"/>
    <property type="match status" value="1"/>
</dbReference>
<dbReference type="GO" id="GO:0005829">
    <property type="term" value="C:cytosol"/>
    <property type="evidence" value="ECO:0007669"/>
    <property type="project" value="TreeGrafter"/>
</dbReference>
<sequence length="465" mass="51285">MAPTQQPTFLWGGRFTEAIDDLMFKFNESLSFDKVLYKADIQGSITYAKALHKLDILSAEELEQIVNGLHQVLKEWEEGKFVIDVKSDEDIHTANERRLGEIIGAAAGKLHTGRSRNEQVGVDMRLWAGEQLEELASILKDVLGTTAAKAKDTLPVLMPGYTHLQRAQPVRFSHWLLSHATFLIGDLNRLKGVQERVSSCPLGVGALAGNPFGIDREFMAKDLGFVSVHPNSLCAVADRDFVVDILQWASLLMAHLSRLSEDLILFSTAEFGFVQVADAYSTGSSLMPQKKNPDSLELIRGKAGRVMGQSSGFLASLKNLPTSYNKDLQESVEPLIDCIKTVSQCLRITQGVLATLKVYPEKMKAALSHDMLATDVADYLVRKGVPFRQTHHIAGAVVRKGEESGVSISQLTLNDFKEISPLFEEDISEVFNFERSVEQRDTYGGTSSSSVLAQIASIEELVSKQ</sequence>
<dbReference type="CDD" id="cd01359">
    <property type="entry name" value="Argininosuccinate_lyase"/>
    <property type="match status" value="1"/>
</dbReference>
<comment type="pathway">
    <text evidence="2">Amino-acid biosynthesis; L-arginine biosynthesis; L-arginine from L-ornithine and carbamoyl phosphate: step 3/3.</text>
</comment>
<comment type="similarity">
    <text evidence="3">Belongs to the lyase 1 family. Argininosuccinate lyase subfamily.</text>
</comment>
<evidence type="ECO:0000259" key="7">
    <source>
        <dbReference type="Pfam" id="PF14698"/>
    </source>
</evidence>
<comment type="catalytic activity">
    <reaction evidence="1">
        <text>2-(N(omega)-L-arginino)succinate = fumarate + L-arginine</text>
        <dbReference type="Rhea" id="RHEA:24020"/>
        <dbReference type="ChEBI" id="CHEBI:29806"/>
        <dbReference type="ChEBI" id="CHEBI:32682"/>
        <dbReference type="ChEBI" id="CHEBI:57472"/>
        <dbReference type="EC" id="4.3.2.1"/>
    </reaction>
</comment>
<evidence type="ECO:0000256" key="1">
    <source>
        <dbReference type="ARBA" id="ARBA00000985"/>
    </source>
</evidence>
<comment type="caution">
    <text evidence="8">The sequence shown here is derived from an EMBL/GenBank/DDBJ whole genome shotgun (WGS) entry which is preliminary data.</text>
</comment>
<evidence type="ECO:0000259" key="6">
    <source>
        <dbReference type="Pfam" id="PF00206"/>
    </source>
</evidence>
<feature type="domain" description="Argininosuccinate lyase C-terminal" evidence="7">
    <location>
        <begin position="371"/>
        <end position="438"/>
    </location>
</feature>
<dbReference type="InterPro" id="IPR022761">
    <property type="entry name" value="Fumarate_lyase_N"/>
</dbReference>
<dbReference type="Gene3D" id="1.10.40.30">
    <property type="entry name" value="Fumarase/aspartase (C-terminal domain)"/>
    <property type="match status" value="1"/>
</dbReference>
<proteinExistence type="inferred from homology"/>
<dbReference type="InterPro" id="IPR024083">
    <property type="entry name" value="Fumarase/histidase_N"/>
</dbReference>
<dbReference type="Pfam" id="PF00206">
    <property type="entry name" value="Lyase_1"/>
    <property type="match status" value="1"/>
</dbReference>